<dbReference type="EMBL" id="CAJVPT010002672">
    <property type="protein sequence ID" value="CAG8485117.1"/>
    <property type="molecule type" value="Genomic_DNA"/>
</dbReference>
<dbReference type="Proteomes" id="UP000789525">
    <property type="component" value="Unassembled WGS sequence"/>
</dbReference>
<gene>
    <name evidence="1" type="ORF">ACOLOM_LOCUS2147</name>
</gene>
<evidence type="ECO:0000313" key="2">
    <source>
        <dbReference type="Proteomes" id="UP000789525"/>
    </source>
</evidence>
<organism evidence="1 2">
    <name type="scientific">Acaulospora colombiana</name>
    <dbReference type="NCBI Taxonomy" id="27376"/>
    <lineage>
        <taxon>Eukaryota</taxon>
        <taxon>Fungi</taxon>
        <taxon>Fungi incertae sedis</taxon>
        <taxon>Mucoromycota</taxon>
        <taxon>Glomeromycotina</taxon>
        <taxon>Glomeromycetes</taxon>
        <taxon>Diversisporales</taxon>
        <taxon>Acaulosporaceae</taxon>
        <taxon>Acaulospora</taxon>
    </lineage>
</organism>
<proteinExistence type="predicted"/>
<sequence>MRDALQTADDTNQNLYDMLEVPDAETSFLSGSSTDDSRLRTLELGMEEALEPGQRQSRLLDEILAEGSENSSLGSQILPDFLIQDENEETQDLDTISPDSYTSDSNMTTIPELVDTIDGVNNDANILTILDRSLKGEAREWYHREFDNKNWELENVLDNSGIGANITAIRAANAGAITGAGVRSDIRDEIYRIGQTKPINDIIDSLAELELRHGILKQAPLQSRYEPISSAVPDVVVQSGPSNNEMQKSFQAMLEKQKAESKAELEKLKTEFETKMAQQSKKSRPPVPPKNYEEIHEHYASQGDPRPSLTNEETWQELIKMYGPPPIQPKPEKLRSSNQSARIDRLESVVGKVADSVGQLTNQFSKMSLDNQPKKPFYCSNCGQEGHRKNYCPELTSQQEPVAKSNFTHRYFPPLKPIQSQQSWQSQNISPDLDEYDSDESGYNEEENRWNAPEKKTTITNRSEFNAVNNAFGEALGWKPDLPFNFSYKGNSEHVDKSLEWHTDVPISLKDKEGKTVTVTGNFARIDNGEPDPMICLGMAWIRKAKCVPDVDKKIFSIEIHGKTYIIPTFRKPTEISRPSSFHAITVQDNDTDKQTSNSSTKTDTKEKSTLNKEIESQVSDLSTEELKKKS</sequence>
<keyword evidence="2" id="KW-1185">Reference proteome</keyword>
<reference evidence="1" key="1">
    <citation type="submission" date="2021-06" db="EMBL/GenBank/DDBJ databases">
        <authorList>
            <person name="Kallberg Y."/>
            <person name="Tangrot J."/>
            <person name="Rosling A."/>
        </authorList>
    </citation>
    <scope>NUCLEOTIDE SEQUENCE</scope>
    <source>
        <strain evidence="1">CL356</strain>
    </source>
</reference>
<comment type="caution">
    <text evidence="1">The sequence shown here is derived from an EMBL/GenBank/DDBJ whole genome shotgun (WGS) entry which is preliminary data.</text>
</comment>
<accession>A0ACA9KQP5</accession>
<evidence type="ECO:0000313" key="1">
    <source>
        <dbReference type="EMBL" id="CAG8485117.1"/>
    </source>
</evidence>
<protein>
    <submittedName>
        <fullName evidence="1">2402_t:CDS:1</fullName>
    </submittedName>
</protein>
<name>A0ACA9KQP5_9GLOM</name>